<keyword evidence="1" id="KW-0805">Transcription regulation</keyword>
<name>A0A0M3J5E8_ANISI</name>
<dbReference type="InterPro" id="IPR049401">
    <property type="entry name" value="DZF_dom_N"/>
</dbReference>
<dbReference type="EMBL" id="UYRR01003622">
    <property type="protein sequence ID" value="VDK20294.1"/>
    <property type="molecule type" value="Genomic_DNA"/>
</dbReference>
<keyword evidence="4" id="KW-0804">Transcription</keyword>
<feature type="domain" description="DZF" evidence="5">
    <location>
        <begin position="1"/>
        <end position="114"/>
    </location>
</feature>
<dbReference type="PANTHER" id="PTHR46447:SF1">
    <property type="entry name" value="INTERLEUKIN ENHANCER-BINDING FACTOR 2"/>
    <property type="match status" value="1"/>
</dbReference>
<keyword evidence="3" id="KW-0010">Activator</keyword>
<evidence type="ECO:0000313" key="7">
    <source>
        <dbReference type="Proteomes" id="UP000267096"/>
    </source>
</evidence>
<reference evidence="8" key="1">
    <citation type="submission" date="2017-02" db="UniProtKB">
        <authorList>
            <consortium name="WormBaseParasite"/>
        </authorList>
    </citation>
    <scope>IDENTIFICATION</scope>
</reference>
<dbReference type="InterPro" id="IPR052134">
    <property type="entry name" value="ILF2"/>
</dbReference>
<dbReference type="GO" id="GO:0045893">
    <property type="term" value="P:positive regulation of DNA-templated transcription"/>
    <property type="evidence" value="ECO:0007669"/>
    <property type="project" value="TreeGrafter"/>
</dbReference>
<sequence length="114" mass="12206">MPTSAEQSAVVSLVNKVKGALQKIASNPDQSASMVLEEFREVGSFRKETMLAGHNVADIVVVFRSLPTFEAVSALGQKIVEDLKAGDKEGSIVADITFAPPPSRGMCYGCCFHF</sequence>
<reference evidence="6 7" key="2">
    <citation type="submission" date="2018-11" db="EMBL/GenBank/DDBJ databases">
        <authorList>
            <consortium name="Pathogen Informatics"/>
        </authorList>
    </citation>
    <scope>NUCLEOTIDE SEQUENCE [LARGE SCALE GENOMIC DNA]</scope>
</reference>
<evidence type="ECO:0000256" key="3">
    <source>
        <dbReference type="ARBA" id="ARBA00023159"/>
    </source>
</evidence>
<dbReference type="OrthoDB" id="5775647at2759"/>
<dbReference type="GO" id="GO:0003677">
    <property type="term" value="F:DNA binding"/>
    <property type="evidence" value="ECO:0007669"/>
    <property type="project" value="UniProtKB-KW"/>
</dbReference>
<dbReference type="WBParaSite" id="ASIM_0000277801-mRNA-1">
    <property type="protein sequence ID" value="ASIM_0000277801-mRNA-1"/>
    <property type="gene ID" value="ASIM_0000277801"/>
</dbReference>
<dbReference type="GO" id="GO:0071013">
    <property type="term" value="C:catalytic step 2 spliceosome"/>
    <property type="evidence" value="ECO:0007669"/>
    <property type="project" value="TreeGrafter"/>
</dbReference>
<dbReference type="Proteomes" id="UP000267096">
    <property type="component" value="Unassembled WGS sequence"/>
</dbReference>
<dbReference type="Gene3D" id="3.30.460.10">
    <property type="entry name" value="Beta Polymerase, domain 2"/>
    <property type="match status" value="1"/>
</dbReference>
<evidence type="ECO:0000256" key="1">
    <source>
        <dbReference type="ARBA" id="ARBA00023015"/>
    </source>
</evidence>
<evidence type="ECO:0000256" key="2">
    <source>
        <dbReference type="ARBA" id="ARBA00023125"/>
    </source>
</evidence>
<evidence type="ECO:0000256" key="4">
    <source>
        <dbReference type="ARBA" id="ARBA00023163"/>
    </source>
</evidence>
<dbReference type="SUPFAM" id="SSF81301">
    <property type="entry name" value="Nucleotidyltransferase"/>
    <property type="match status" value="1"/>
</dbReference>
<dbReference type="InterPro" id="IPR006561">
    <property type="entry name" value="DZF_dom"/>
</dbReference>
<organism evidence="8">
    <name type="scientific">Anisakis simplex</name>
    <name type="common">Herring worm</name>
    <dbReference type="NCBI Taxonomy" id="6269"/>
    <lineage>
        <taxon>Eukaryota</taxon>
        <taxon>Metazoa</taxon>
        <taxon>Ecdysozoa</taxon>
        <taxon>Nematoda</taxon>
        <taxon>Chromadorea</taxon>
        <taxon>Rhabditida</taxon>
        <taxon>Spirurina</taxon>
        <taxon>Ascaridomorpha</taxon>
        <taxon>Ascaridoidea</taxon>
        <taxon>Anisakidae</taxon>
        <taxon>Anisakis</taxon>
        <taxon>Anisakis simplex complex</taxon>
    </lineage>
</organism>
<gene>
    <name evidence="6" type="ORF">ASIM_LOCUS2631</name>
</gene>
<protein>
    <submittedName>
        <fullName evidence="8">Interleukin enhancer-binding factor 2 (inferred by orthology to a human protein)</fullName>
    </submittedName>
</protein>
<accession>A0A0M3J5E8</accession>
<dbReference type="PANTHER" id="PTHR46447">
    <property type="entry name" value="INTERLEUKIN ENHANCER-BINDING FACTOR"/>
    <property type="match status" value="1"/>
</dbReference>
<evidence type="ECO:0000259" key="5">
    <source>
        <dbReference type="PROSITE" id="PS51703"/>
    </source>
</evidence>
<proteinExistence type="predicted"/>
<dbReference type="GO" id="GO:0003725">
    <property type="term" value="F:double-stranded RNA binding"/>
    <property type="evidence" value="ECO:0007669"/>
    <property type="project" value="TreeGrafter"/>
</dbReference>
<evidence type="ECO:0000313" key="8">
    <source>
        <dbReference type="WBParaSite" id="ASIM_0000277801-mRNA-1"/>
    </source>
</evidence>
<dbReference type="Pfam" id="PF07528">
    <property type="entry name" value="DZF_N"/>
    <property type="match status" value="1"/>
</dbReference>
<keyword evidence="7" id="KW-1185">Reference proteome</keyword>
<dbReference type="PROSITE" id="PS50152">
    <property type="entry name" value="25A_SYNTH_3"/>
    <property type="match status" value="1"/>
</dbReference>
<dbReference type="PROSITE" id="PS51703">
    <property type="entry name" value="DZF"/>
    <property type="match status" value="1"/>
</dbReference>
<dbReference type="InterPro" id="IPR043519">
    <property type="entry name" value="NT_sf"/>
</dbReference>
<keyword evidence="2" id="KW-0238">DNA-binding</keyword>
<evidence type="ECO:0000313" key="6">
    <source>
        <dbReference type="EMBL" id="VDK20294.1"/>
    </source>
</evidence>
<dbReference type="AlphaFoldDB" id="A0A0M3J5E8"/>